<accession>A0A391P366</accession>
<dbReference type="RefSeq" id="WP_119297719.1">
    <property type="nucleotide sequence ID" value="NZ_BHGK01000001.1"/>
</dbReference>
<evidence type="ECO:0000259" key="2">
    <source>
        <dbReference type="Pfam" id="PF01370"/>
    </source>
</evidence>
<dbReference type="Gene3D" id="3.40.50.720">
    <property type="entry name" value="NAD(P)-binding Rossmann-like Domain"/>
    <property type="match status" value="1"/>
</dbReference>
<comment type="caution">
    <text evidence="3">The sequence shown here is derived from an EMBL/GenBank/DDBJ whole genome shotgun (WGS) entry which is preliminary data.</text>
</comment>
<protein>
    <submittedName>
        <fullName evidence="3">NAD-dependent dehydratase</fullName>
    </submittedName>
</protein>
<dbReference type="CDD" id="cd08946">
    <property type="entry name" value="SDR_e"/>
    <property type="match status" value="1"/>
</dbReference>
<dbReference type="Pfam" id="PF01370">
    <property type="entry name" value="Epimerase"/>
    <property type="match status" value="1"/>
</dbReference>
<dbReference type="PANTHER" id="PTHR43000">
    <property type="entry name" value="DTDP-D-GLUCOSE 4,6-DEHYDRATASE-RELATED"/>
    <property type="match status" value="1"/>
</dbReference>
<evidence type="ECO:0000313" key="3">
    <source>
        <dbReference type="EMBL" id="GCA66496.1"/>
    </source>
</evidence>
<dbReference type="InterPro" id="IPR036291">
    <property type="entry name" value="NAD(P)-bd_dom_sf"/>
</dbReference>
<dbReference type="EMBL" id="BHGK01000001">
    <property type="protein sequence ID" value="GCA66496.1"/>
    <property type="molecule type" value="Genomic_DNA"/>
</dbReference>
<feature type="domain" description="NAD-dependent epimerase/dehydratase" evidence="2">
    <location>
        <begin position="3"/>
        <end position="224"/>
    </location>
</feature>
<reference evidence="4" key="1">
    <citation type="submission" date="2018-09" db="EMBL/GenBank/DDBJ databases">
        <title>Draft Genome Sequence of Mediterraneibacter sp. KCTC 15684.</title>
        <authorList>
            <person name="Kim J.S."/>
            <person name="Han K.I."/>
            <person name="Suh M.K."/>
            <person name="Lee K.C."/>
            <person name="Eom M.K."/>
            <person name="Lee J.H."/>
            <person name="Park S.H."/>
            <person name="Kang S.W."/>
            <person name="Park J.E."/>
            <person name="Oh B.S."/>
            <person name="Yu S.Y."/>
            <person name="Choi S.H."/>
            <person name="Lee D.H."/>
            <person name="Yoon H."/>
            <person name="Kim B."/>
            <person name="Yang S.J."/>
            <person name="Lee J.S."/>
        </authorList>
    </citation>
    <scope>NUCLEOTIDE SEQUENCE [LARGE SCALE GENOMIC DNA]</scope>
    <source>
        <strain evidence="4">KCTC 15684</strain>
    </source>
</reference>
<comment type="similarity">
    <text evidence="1">Belongs to the NAD(P)-dependent epimerase/dehydratase family.</text>
</comment>
<proteinExistence type="inferred from homology"/>
<dbReference type="AlphaFoldDB" id="A0A391P366"/>
<sequence>MKVVLTGAGGFLGQHLIQACNFQENKIEIMALSSQAKKLSLKYSEFKKWVTFYNSNDYHKIKWEEVDILLNCAFPRNEDGQQIANGLMYISDIIENAVSNGVKSVINISSQSVYSQIRENSADENTPLNLESKYAIGKYASELLVNKLCKNIPHTNLRLSSLIGIGFDQRITNKLVKQVINHKNIQIVGGNQIFSFLDVRDAADALISVILSSPKTWQETYNLGSSEVYTLSELANTVISIGKNRFDINVDLTFQKNNSWKNLSLNCSRFCKTFRWKQRYWIQDTITDLFLNELQ</sequence>
<dbReference type="Proteomes" id="UP000265643">
    <property type="component" value="Unassembled WGS sequence"/>
</dbReference>
<dbReference type="InterPro" id="IPR001509">
    <property type="entry name" value="Epimerase_deHydtase"/>
</dbReference>
<evidence type="ECO:0000256" key="1">
    <source>
        <dbReference type="ARBA" id="ARBA00007637"/>
    </source>
</evidence>
<dbReference type="SUPFAM" id="SSF51735">
    <property type="entry name" value="NAD(P)-binding Rossmann-fold domains"/>
    <property type="match status" value="1"/>
</dbReference>
<gene>
    <name evidence="3" type="ORF">KGMB01110_09320</name>
</gene>
<evidence type="ECO:0000313" key="4">
    <source>
        <dbReference type="Proteomes" id="UP000265643"/>
    </source>
</evidence>
<organism evidence="3 4">
    <name type="scientific">Mediterraneibacter butyricigenes</name>
    <dbReference type="NCBI Taxonomy" id="2316025"/>
    <lineage>
        <taxon>Bacteria</taxon>
        <taxon>Bacillati</taxon>
        <taxon>Bacillota</taxon>
        <taxon>Clostridia</taxon>
        <taxon>Lachnospirales</taxon>
        <taxon>Lachnospiraceae</taxon>
        <taxon>Mediterraneibacter</taxon>
    </lineage>
</organism>
<dbReference type="PROSITE" id="PS51257">
    <property type="entry name" value="PROKAR_LIPOPROTEIN"/>
    <property type="match status" value="1"/>
</dbReference>
<keyword evidence="4" id="KW-1185">Reference proteome</keyword>
<name>A0A391P366_9FIRM</name>